<accession>N8WR17</accession>
<comment type="caution">
    <text evidence="2">The sequence shown here is derived from an EMBL/GenBank/DDBJ whole genome shotgun (WGS) entry which is preliminary data.</text>
</comment>
<name>N8WR17_9GAMM</name>
<keyword evidence="3" id="KW-1185">Reference proteome</keyword>
<dbReference type="Proteomes" id="UP000013070">
    <property type="component" value="Unassembled WGS sequence"/>
</dbReference>
<evidence type="ECO:0000313" key="2">
    <source>
        <dbReference type="EMBL" id="ENU99353.1"/>
    </source>
</evidence>
<organism evidence="2 3">
    <name type="scientific">Acinetobacter variabilis</name>
    <dbReference type="NCBI Taxonomy" id="70346"/>
    <lineage>
        <taxon>Bacteria</taxon>
        <taxon>Pseudomonadati</taxon>
        <taxon>Pseudomonadota</taxon>
        <taxon>Gammaproteobacteria</taxon>
        <taxon>Moraxellales</taxon>
        <taxon>Moraxellaceae</taxon>
        <taxon>Acinetobacter</taxon>
    </lineage>
</organism>
<gene>
    <name evidence="2" type="ORF">F969_01672</name>
</gene>
<sequence length="87" mass="10389">MQNQNHAKQLAKQLMIDLAKSIPPQQRQNLLNLFIEVDRLEQRIQLLESENKMPTTRHPPLHSPYPSTWAQRTRLRPHYTKPFHTKN</sequence>
<dbReference type="RefSeq" id="WP_004782818.1">
    <property type="nucleotide sequence ID" value="NZ_KB849403.1"/>
</dbReference>
<dbReference type="PATRIC" id="fig|1217710.3.peg.1581"/>
<evidence type="ECO:0000256" key="1">
    <source>
        <dbReference type="SAM" id="MobiDB-lite"/>
    </source>
</evidence>
<protein>
    <submittedName>
        <fullName evidence="2">Uncharacterized protein</fullName>
    </submittedName>
</protein>
<reference evidence="2 3" key="1">
    <citation type="submission" date="2013-02" db="EMBL/GenBank/DDBJ databases">
        <title>The Genome Sequence of Acinetobacter sp. NIPH 899.</title>
        <authorList>
            <consortium name="The Broad Institute Genome Sequencing Platform"/>
            <consortium name="The Broad Institute Genome Sequencing Center for Infectious Disease"/>
            <person name="Cerqueira G."/>
            <person name="Feldgarden M."/>
            <person name="Courvalin P."/>
            <person name="Perichon B."/>
            <person name="Grillot-Courvalin C."/>
            <person name="Clermont D."/>
            <person name="Rocha E."/>
            <person name="Yoon E.-J."/>
            <person name="Nemec A."/>
            <person name="Walker B."/>
            <person name="Young S.K."/>
            <person name="Zeng Q."/>
            <person name="Gargeya S."/>
            <person name="Fitzgerald M."/>
            <person name="Haas B."/>
            <person name="Abouelleil A."/>
            <person name="Alvarado L."/>
            <person name="Arachchi H.M."/>
            <person name="Berlin A.M."/>
            <person name="Chapman S.B."/>
            <person name="Dewar J."/>
            <person name="Goldberg J."/>
            <person name="Griggs A."/>
            <person name="Gujja S."/>
            <person name="Hansen M."/>
            <person name="Howarth C."/>
            <person name="Imamovic A."/>
            <person name="Larimer J."/>
            <person name="McCowan C."/>
            <person name="Murphy C."/>
            <person name="Neiman D."/>
            <person name="Pearson M."/>
            <person name="Priest M."/>
            <person name="Roberts A."/>
            <person name="Saif S."/>
            <person name="Shea T."/>
            <person name="Sisk P."/>
            <person name="Sykes S."/>
            <person name="Wortman J."/>
            <person name="Nusbaum C."/>
            <person name="Birren B."/>
        </authorList>
    </citation>
    <scope>NUCLEOTIDE SEQUENCE [LARGE SCALE GENOMIC DNA]</scope>
    <source>
        <strain evidence="2 3">NIPH 899</strain>
    </source>
</reference>
<dbReference type="HOGENOM" id="CLU_2476338_0_0_6"/>
<proteinExistence type="predicted"/>
<dbReference type="AlphaFoldDB" id="N8WR17"/>
<dbReference type="EMBL" id="APPE01000051">
    <property type="protein sequence ID" value="ENU99353.1"/>
    <property type="molecule type" value="Genomic_DNA"/>
</dbReference>
<feature type="region of interest" description="Disordered" evidence="1">
    <location>
        <begin position="49"/>
        <end position="87"/>
    </location>
</feature>
<feature type="compositionally biased region" description="Basic residues" evidence="1">
    <location>
        <begin position="73"/>
        <end position="87"/>
    </location>
</feature>
<evidence type="ECO:0000313" key="3">
    <source>
        <dbReference type="Proteomes" id="UP000013070"/>
    </source>
</evidence>